<keyword evidence="4" id="KW-1185">Reference proteome</keyword>
<reference evidence="4" key="1">
    <citation type="submission" date="2016-10" db="EMBL/GenBank/DDBJ databases">
        <authorList>
            <person name="Varghese N."/>
            <person name="Submissions S."/>
        </authorList>
    </citation>
    <scope>NUCLEOTIDE SEQUENCE [LARGE SCALE GENOMIC DNA]</scope>
    <source>
        <strain evidence="4">DSM 15718</strain>
    </source>
</reference>
<dbReference type="Pfam" id="PF01075">
    <property type="entry name" value="Glyco_transf_9"/>
    <property type="match status" value="1"/>
</dbReference>
<dbReference type="SUPFAM" id="SSF53756">
    <property type="entry name" value="UDP-Glycosyltransferase/glycogen phosphorylase"/>
    <property type="match status" value="1"/>
</dbReference>
<dbReference type="RefSeq" id="WP_091429399.1">
    <property type="nucleotide sequence ID" value="NZ_FNMV01000002.1"/>
</dbReference>
<keyword evidence="2 3" id="KW-0808">Transferase</keyword>
<protein>
    <submittedName>
        <fullName evidence="3">ADP-heptose:LPS heptosyltransferase</fullName>
    </submittedName>
</protein>
<dbReference type="EMBL" id="FNMV01000002">
    <property type="protein sequence ID" value="SDW33228.1"/>
    <property type="molecule type" value="Genomic_DNA"/>
</dbReference>
<dbReference type="InterPro" id="IPR002201">
    <property type="entry name" value="Glyco_trans_9"/>
</dbReference>
<gene>
    <name evidence="3" type="ORF">SAMN05444338_102129</name>
</gene>
<dbReference type="GO" id="GO:0005829">
    <property type="term" value="C:cytosol"/>
    <property type="evidence" value="ECO:0007669"/>
    <property type="project" value="TreeGrafter"/>
</dbReference>
<dbReference type="GO" id="GO:0009244">
    <property type="term" value="P:lipopolysaccharide core region biosynthetic process"/>
    <property type="evidence" value="ECO:0007669"/>
    <property type="project" value="TreeGrafter"/>
</dbReference>
<dbReference type="STRING" id="229203.SAMN05444338_102129"/>
<dbReference type="GO" id="GO:0008713">
    <property type="term" value="F:ADP-heptose-lipopolysaccharide heptosyltransferase activity"/>
    <property type="evidence" value="ECO:0007669"/>
    <property type="project" value="TreeGrafter"/>
</dbReference>
<keyword evidence="1" id="KW-0328">Glycosyltransferase</keyword>
<dbReference type="PANTHER" id="PTHR30160:SF7">
    <property type="entry name" value="ADP-HEPTOSE--LPS HEPTOSYLTRANSFERASE 2"/>
    <property type="match status" value="1"/>
</dbReference>
<evidence type="ECO:0000256" key="1">
    <source>
        <dbReference type="ARBA" id="ARBA00022676"/>
    </source>
</evidence>
<evidence type="ECO:0000313" key="3">
    <source>
        <dbReference type="EMBL" id="SDW33228.1"/>
    </source>
</evidence>
<dbReference type="PANTHER" id="PTHR30160">
    <property type="entry name" value="TETRAACYLDISACCHARIDE 4'-KINASE-RELATED"/>
    <property type="match status" value="1"/>
</dbReference>
<proteinExistence type="predicted"/>
<sequence>MGILKKINSVRRNLMQGMTKKISGSAMNQNLPMINKDAVKTVLICRPNHRLGNQLLITPLVQEVADTFPNCKIDLFVKGNVAPIIFENFESVDSIIKLPKKHFNDLLPYLNGWLALKKKNYDLVINVDKNSSSGRLSTKFAKSDYKLFGDEETDFESKYPDHKHIAKYPVYSLRSYLSKLGVPNKENPIPTLDLKLSPSELAAAKLELEKLIDKEKKTICIFTFATGAKCYSEAWWNEFYERLKKDYSNYNIVELLPVENVSQIGFKAPSFYSKDIREIAAFIANTDIFIGADSGMMHLASASKTPTVGLFSVTVVNKYEPYGNNSVAIDTNAMNTDEMIKTINTILSKNE</sequence>
<organism evidence="3 4">
    <name type="scientific">Flavobacterium degerlachei</name>
    <dbReference type="NCBI Taxonomy" id="229203"/>
    <lineage>
        <taxon>Bacteria</taxon>
        <taxon>Pseudomonadati</taxon>
        <taxon>Bacteroidota</taxon>
        <taxon>Flavobacteriia</taxon>
        <taxon>Flavobacteriales</taxon>
        <taxon>Flavobacteriaceae</taxon>
        <taxon>Flavobacterium</taxon>
    </lineage>
</organism>
<dbReference type="CDD" id="cd03789">
    <property type="entry name" value="GT9_LPS_heptosyltransferase"/>
    <property type="match status" value="1"/>
</dbReference>
<dbReference type="InterPro" id="IPR051199">
    <property type="entry name" value="LPS_LOS_Heptosyltrfase"/>
</dbReference>
<evidence type="ECO:0000313" key="4">
    <source>
        <dbReference type="Proteomes" id="UP000198569"/>
    </source>
</evidence>
<evidence type="ECO:0000256" key="2">
    <source>
        <dbReference type="ARBA" id="ARBA00022679"/>
    </source>
</evidence>
<dbReference type="AlphaFoldDB" id="A0A1H2SNR5"/>
<name>A0A1H2SNR5_9FLAO</name>
<dbReference type="Gene3D" id="3.40.50.2000">
    <property type="entry name" value="Glycogen Phosphorylase B"/>
    <property type="match status" value="2"/>
</dbReference>
<accession>A0A1H2SNR5</accession>
<dbReference type="Proteomes" id="UP000198569">
    <property type="component" value="Unassembled WGS sequence"/>
</dbReference>
<dbReference type="OrthoDB" id="9797795at2"/>